<dbReference type="SMART" id="SM00420">
    <property type="entry name" value="HTH_DEOR"/>
    <property type="match status" value="1"/>
</dbReference>
<evidence type="ECO:0000313" key="5">
    <source>
        <dbReference type="EMBL" id="SHH52618.1"/>
    </source>
</evidence>
<accession>A0A1M5TPL1</accession>
<evidence type="ECO:0000313" key="6">
    <source>
        <dbReference type="Proteomes" id="UP000184278"/>
    </source>
</evidence>
<dbReference type="GeneID" id="89510513"/>
<evidence type="ECO:0000256" key="1">
    <source>
        <dbReference type="ARBA" id="ARBA00023015"/>
    </source>
</evidence>
<dbReference type="InterPro" id="IPR014036">
    <property type="entry name" value="DeoR-like_C"/>
</dbReference>
<dbReference type="STRING" id="1121131.SAMN02745229_00586"/>
<sequence>MLTQERRDIITRIVSEKNAVTVAELVDELDTSAATIRRDLTELDKEHRIIKVFGGATSINSVSTGEDAVKEKLLKNVEAKDEISRYAASLIVDDDFVYIDSGTTTLKLIDYITNTKAKYITNGIVHAKRLIERHLDTIIIGGRVKAKTEAVIGSDCVDVIRRYHFTKSFMGTNGISIKAGFTTPDVDEARVKAEAVKHSYMSYILADHSKFGVVSSVTFAELKACAIITDREPSKQYEDETVIKYFQHKVAGKEN</sequence>
<dbReference type="PANTHER" id="PTHR30363">
    <property type="entry name" value="HTH-TYPE TRANSCRIPTIONAL REGULATOR SRLR-RELATED"/>
    <property type="match status" value="1"/>
</dbReference>
<dbReference type="SUPFAM" id="SSF46785">
    <property type="entry name" value="Winged helix' DNA-binding domain"/>
    <property type="match status" value="1"/>
</dbReference>
<evidence type="ECO:0000256" key="3">
    <source>
        <dbReference type="ARBA" id="ARBA00023163"/>
    </source>
</evidence>
<protein>
    <submittedName>
        <fullName evidence="5">Transcriptional regulator, DeoR family</fullName>
    </submittedName>
</protein>
<dbReference type="InterPro" id="IPR001034">
    <property type="entry name" value="DeoR_HTH"/>
</dbReference>
<dbReference type="InterPro" id="IPR037171">
    <property type="entry name" value="NagB/RpiA_transferase-like"/>
</dbReference>
<dbReference type="SUPFAM" id="SSF100950">
    <property type="entry name" value="NagB/RpiA/CoA transferase-like"/>
    <property type="match status" value="1"/>
</dbReference>
<dbReference type="OrthoDB" id="9797223at2"/>
<dbReference type="PANTHER" id="PTHR30363:SF56">
    <property type="entry name" value="TRANSCRIPTIONAL REGULATOR, DEOR FAMILY"/>
    <property type="match status" value="1"/>
</dbReference>
<dbReference type="RefSeq" id="WP_073385387.1">
    <property type="nucleotide sequence ID" value="NZ_FQXK01000005.1"/>
</dbReference>
<dbReference type="PROSITE" id="PS00894">
    <property type="entry name" value="HTH_DEOR_1"/>
    <property type="match status" value="1"/>
</dbReference>
<keyword evidence="3" id="KW-0804">Transcription</keyword>
<dbReference type="InterPro" id="IPR050313">
    <property type="entry name" value="Carb_Metab_HTH_regulators"/>
</dbReference>
<dbReference type="InterPro" id="IPR018356">
    <property type="entry name" value="Tscrpt_reg_HTH_DeoR_CS"/>
</dbReference>
<dbReference type="GO" id="GO:0003677">
    <property type="term" value="F:DNA binding"/>
    <property type="evidence" value="ECO:0007669"/>
    <property type="project" value="UniProtKB-KW"/>
</dbReference>
<dbReference type="InterPro" id="IPR036388">
    <property type="entry name" value="WH-like_DNA-bd_sf"/>
</dbReference>
<proteinExistence type="predicted"/>
<reference evidence="6" key="1">
    <citation type="submission" date="2016-11" db="EMBL/GenBank/DDBJ databases">
        <authorList>
            <person name="Varghese N."/>
            <person name="Submissions S."/>
        </authorList>
    </citation>
    <scope>NUCLEOTIDE SEQUENCE [LARGE SCALE GENOMIC DNA]</scope>
    <source>
        <strain evidence="6">DSM 3071</strain>
    </source>
</reference>
<feature type="domain" description="HTH deoR-type" evidence="4">
    <location>
        <begin position="3"/>
        <end position="58"/>
    </location>
</feature>
<dbReference type="PRINTS" id="PR00037">
    <property type="entry name" value="HTHLACR"/>
</dbReference>
<evidence type="ECO:0000259" key="4">
    <source>
        <dbReference type="PROSITE" id="PS51000"/>
    </source>
</evidence>
<keyword evidence="2" id="KW-0238">DNA-binding</keyword>
<dbReference type="GO" id="GO:0003700">
    <property type="term" value="F:DNA-binding transcription factor activity"/>
    <property type="evidence" value="ECO:0007669"/>
    <property type="project" value="InterPro"/>
</dbReference>
<dbReference type="Gene3D" id="1.10.10.10">
    <property type="entry name" value="Winged helix-like DNA-binding domain superfamily/Winged helix DNA-binding domain"/>
    <property type="match status" value="1"/>
</dbReference>
<dbReference type="SMART" id="SM01134">
    <property type="entry name" value="DeoRC"/>
    <property type="match status" value="1"/>
</dbReference>
<keyword evidence="1" id="KW-0805">Transcription regulation</keyword>
<evidence type="ECO:0000256" key="2">
    <source>
        <dbReference type="ARBA" id="ARBA00023125"/>
    </source>
</evidence>
<dbReference type="AlphaFoldDB" id="A0A1M5TPL1"/>
<dbReference type="Proteomes" id="UP000184278">
    <property type="component" value="Unassembled WGS sequence"/>
</dbReference>
<gene>
    <name evidence="5" type="ORF">SAMN02745229_00586</name>
</gene>
<organism evidence="5 6">
    <name type="scientific">Butyrivibrio fibrisolvens DSM 3071</name>
    <dbReference type="NCBI Taxonomy" id="1121131"/>
    <lineage>
        <taxon>Bacteria</taxon>
        <taxon>Bacillati</taxon>
        <taxon>Bacillota</taxon>
        <taxon>Clostridia</taxon>
        <taxon>Lachnospirales</taxon>
        <taxon>Lachnospiraceae</taxon>
        <taxon>Butyrivibrio</taxon>
    </lineage>
</organism>
<name>A0A1M5TPL1_BUTFI</name>
<dbReference type="InterPro" id="IPR036390">
    <property type="entry name" value="WH_DNA-bd_sf"/>
</dbReference>
<dbReference type="EMBL" id="FQXK01000005">
    <property type="protein sequence ID" value="SHH52618.1"/>
    <property type="molecule type" value="Genomic_DNA"/>
</dbReference>
<dbReference type="Pfam" id="PF00455">
    <property type="entry name" value="DeoRC"/>
    <property type="match status" value="1"/>
</dbReference>
<keyword evidence="6" id="KW-1185">Reference proteome</keyword>
<dbReference type="Gene3D" id="3.40.50.1360">
    <property type="match status" value="1"/>
</dbReference>
<dbReference type="PROSITE" id="PS51000">
    <property type="entry name" value="HTH_DEOR_2"/>
    <property type="match status" value="1"/>
</dbReference>
<dbReference type="Pfam" id="PF08220">
    <property type="entry name" value="HTH_DeoR"/>
    <property type="match status" value="1"/>
</dbReference>